<reference evidence="1" key="2">
    <citation type="journal article" date="2023" name="BMC Genomics">
        <title>Pest status, molecular evolution, and epigenetic factors derived from the genome assembly of Frankliniella fusca, a thysanopteran phytovirus vector.</title>
        <authorList>
            <person name="Catto M.A."/>
            <person name="Labadie P.E."/>
            <person name="Jacobson A.L."/>
            <person name="Kennedy G.G."/>
            <person name="Srinivasan R."/>
            <person name="Hunt B.G."/>
        </authorList>
    </citation>
    <scope>NUCLEOTIDE SEQUENCE</scope>
    <source>
        <strain evidence="1">PL_HMW_Pooled</strain>
    </source>
</reference>
<protein>
    <submittedName>
        <fullName evidence="1">Forkhead box protein O4</fullName>
    </submittedName>
</protein>
<dbReference type="EMBL" id="JAHWGI010000580">
    <property type="protein sequence ID" value="KAK3916751.1"/>
    <property type="molecule type" value="Genomic_DNA"/>
</dbReference>
<reference evidence="1" key="1">
    <citation type="submission" date="2021-07" db="EMBL/GenBank/DDBJ databases">
        <authorList>
            <person name="Catto M.A."/>
            <person name="Jacobson A."/>
            <person name="Kennedy G."/>
            <person name="Labadie P."/>
            <person name="Hunt B.G."/>
            <person name="Srinivasan R."/>
        </authorList>
    </citation>
    <scope>NUCLEOTIDE SEQUENCE</scope>
    <source>
        <strain evidence="1">PL_HMW_Pooled</strain>
        <tissue evidence="1">Head</tissue>
    </source>
</reference>
<dbReference type="AlphaFoldDB" id="A0AAE1H8M8"/>
<accession>A0AAE1H8M8</accession>
<dbReference type="Proteomes" id="UP001219518">
    <property type="component" value="Unassembled WGS sequence"/>
</dbReference>
<sequence length="208" mass="23545">MRRMSDKTPYAFENVRPEKVFSAAKYFVNTQLYKQHKISLNENWLQQFHDQTNDAITDSVSSSNEDNPVEQADDADDLMDQQETLLTSGFVADSGIKIAPGEGNMPLSLTFDEDMDVLAFPTVYGGKQRIFKVKYTPVEMAKAEARSHDRRNRITIGYSGHAQDRKRRRRPQWLDLSLMASASGLSAVDRRHLCPDSHSNIGGCSRKT</sequence>
<keyword evidence="2" id="KW-1185">Reference proteome</keyword>
<evidence type="ECO:0000313" key="1">
    <source>
        <dbReference type="EMBL" id="KAK3916751.1"/>
    </source>
</evidence>
<evidence type="ECO:0000313" key="2">
    <source>
        <dbReference type="Proteomes" id="UP001219518"/>
    </source>
</evidence>
<comment type="caution">
    <text evidence="1">The sequence shown here is derived from an EMBL/GenBank/DDBJ whole genome shotgun (WGS) entry which is preliminary data.</text>
</comment>
<gene>
    <name evidence="1" type="ORF">KUF71_025850</name>
</gene>
<proteinExistence type="predicted"/>
<name>A0AAE1H8M8_9NEOP</name>
<organism evidence="1 2">
    <name type="scientific">Frankliniella fusca</name>
    <dbReference type="NCBI Taxonomy" id="407009"/>
    <lineage>
        <taxon>Eukaryota</taxon>
        <taxon>Metazoa</taxon>
        <taxon>Ecdysozoa</taxon>
        <taxon>Arthropoda</taxon>
        <taxon>Hexapoda</taxon>
        <taxon>Insecta</taxon>
        <taxon>Pterygota</taxon>
        <taxon>Neoptera</taxon>
        <taxon>Paraneoptera</taxon>
        <taxon>Thysanoptera</taxon>
        <taxon>Terebrantia</taxon>
        <taxon>Thripoidea</taxon>
        <taxon>Thripidae</taxon>
        <taxon>Frankliniella</taxon>
    </lineage>
</organism>